<dbReference type="KEGG" id="csg:Cylst_4268"/>
<feature type="region of interest" description="Disordered" evidence="1">
    <location>
        <begin position="722"/>
        <end position="743"/>
    </location>
</feature>
<dbReference type="HOGENOM" id="CLU_008254_0_0_3"/>
<proteinExistence type="predicted"/>
<feature type="compositionally biased region" description="Low complexity" evidence="1">
    <location>
        <begin position="728"/>
        <end position="737"/>
    </location>
</feature>
<dbReference type="RefSeq" id="WP_015209606.1">
    <property type="nucleotide sequence ID" value="NC_019757.1"/>
</dbReference>
<evidence type="ECO:0000313" key="3">
    <source>
        <dbReference type="Proteomes" id="UP000010475"/>
    </source>
</evidence>
<name>K9X2Q3_9NOST</name>
<dbReference type="PATRIC" id="fig|56107.3.peg.4682"/>
<gene>
    <name evidence="2" type="ORF">Cylst_4268</name>
</gene>
<dbReference type="EMBL" id="CP003642">
    <property type="protein sequence ID" value="AFZ26364.1"/>
    <property type="molecule type" value="Genomic_DNA"/>
</dbReference>
<dbReference type="eggNOG" id="COG3115">
    <property type="taxonomic scope" value="Bacteria"/>
</dbReference>
<evidence type="ECO:0000256" key="1">
    <source>
        <dbReference type="SAM" id="MobiDB-lite"/>
    </source>
</evidence>
<dbReference type="Proteomes" id="UP000010475">
    <property type="component" value="Chromosome"/>
</dbReference>
<sequence>MQNINRLLFGSGITHMEHWQFLIQKQGDRTWQSLESPNLKILEGRYRVLARSNLPNTDVEVRVTHSSTQEFPPKRRILKRSRRTNSEGLMAVIPFTLLKPGMWELRCSGDLMSDIFGKSWQYKVLVHVLPQELDGQLEKLGGGDQSENWLPGLAASQEVESNLSAHSDATDVAEPEEITLETIFGLTDLAINTRSNPEISHLPTETAAEDEDIVINQPVSPVWLKGETAEQILQNLIDLALPTNELLRSDETVEDFPASPALPLLDLTLNRESYIARWGQALTINGHVELRENRNLEGETSSPERLWGLQLEIELRSPQESKILTHVRQPLLDQVLPFTFSTSIDIPADDESKLILADIDLYGALADVEEIILLASHSFTITADVTELLAITATAKSSAADLLAKNSVSRTLPATYTEPEPSVSLDLELFNLVKTLKTFQSQPPNPLPKKPLPPVINPRVLVSTLNKSADGSWPQLPKLPVTSTNAFANSGAQPIASTALIAESPTQNVPVEKTSAMGYGPPKAIATINLEQLVIKPRRVPMLNTTLPYLRRLPALPDESEFVNSDAPEDYQQLVAIVDEVEKTPELVTGEAPLQDESVAEVVASANAEFIDQSVAQEPAPPSVELITADPPSPLLRKWMQSQGYILPEPINVEYQDEAPSQQVTPTIEADLLLNLDTEIETPGDVDVEDEAQEFSEPQTVEVDLPLNLDAEIATAENAAVEDELPAPSESPEQLPQLLPPSPVKTSSAWLAQEIVVDDIYSELEDEVTNSQPPEERQEGLSELSRPLPMIGAIIESLPIPQLYMPDGELIAGTSVRVRVELPEVSSQVVVKLWIEDYQTRALLDGPHLLTNLLPNSLGGLEVMTQISIPFGCLEIRLEAIALDIATQQESHKVTIVRTVIPPDLPTLPPDELLGM</sequence>
<organism evidence="2 3">
    <name type="scientific">Cylindrospermum stagnale PCC 7417</name>
    <dbReference type="NCBI Taxonomy" id="56107"/>
    <lineage>
        <taxon>Bacteria</taxon>
        <taxon>Bacillati</taxon>
        <taxon>Cyanobacteriota</taxon>
        <taxon>Cyanophyceae</taxon>
        <taxon>Nostocales</taxon>
        <taxon>Nostocaceae</taxon>
        <taxon>Cylindrospermum</taxon>
    </lineage>
</organism>
<dbReference type="STRING" id="56107.Cylst_4268"/>
<dbReference type="eggNOG" id="COG3266">
    <property type="taxonomic scope" value="Bacteria"/>
</dbReference>
<dbReference type="AlphaFoldDB" id="K9X2Q3"/>
<protein>
    <submittedName>
        <fullName evidence="2">Uncharacterized protein</fullName>
    </submittedName>
</protein>
<reference evidence="2 3" key="1">
    <citation type="submission" date="2012-06" db="EMBL/GenBank/DDBJ databases">
        <title>Finished chromosome of genome of Cylindrospermum stagnale PCC 7417.</title>
        <authorList>
            <consortium name="US DOE Joint Genome Institute"/>
            <person name="Gugger M."/>
            <person name="Coursin T."/>
            <person name="Rippka R."/>
            <person name="Tandeau De Marsac N."/>
            <person name="Huntemann M."/>
            <person name="Wei C.-L."/>
            <person name="Han J."/>
            <person name="Detter J.C."/>
            <person name="Han C."/>
            <person name="Tapia R."/>
            <person name="Chen A."/>
            <person name="Kyrpides N."/>
            <person name="Mavromatis K."/>
            <person name="Markowitz V."/>
            <person name="Szeto E."/>
            <person name="Ivanova N."/>
            <person name="Pagani I."/>
            <person name="Pati A."/>
            <person name="Goodwin L."/>
            <person name="Nordberg H.P."/>
            <person name="Cantor M.N."/>
            <person name="Hua S.X."/>
            <person name="Woyke T."/>
            <person name="Kerfeld C.A."/>
        </authorList>
    </citation>
    <scope>NUCLEOTIDE SEQUENCE [LARGE SCALE GENOMIC DNA]</scope>
    <source>
        <strain evidence="2 3">PCC 7417</strain>
    </source>
</reference>
<evidence type="ECO:0000313" key="2">
    <source>
        <dbReference type="EMBL" id="AFZ26364.1"/>
    </source>
</evidence>
<keyword evidence="3" id="KW-1185">Reference proteome</keyword>
<accession>K9X2Q3</accession>